<dbReference type="AlphaFoldDB" id="A0A6I1ML40"/>
<dbReference type="RefSeq" id="WP_152890309.1">
    <property type="nucleotide sequence ID" value="NZ_WHJC01000153.1"/>
</dbReference>
<dbReference type="InterPro" id="IPR036038">
    <property type="entry name" value="Aminotransferase-like"/>
</dbReference>
<evidence type="ECO:0000256" key="3">
    <source>
        <dbReference type="ARBA" id="ARBA00022898"/>
    </source>
</evidence>
<evidence type="ECO:0000313" key="7">
    <source>
        <dbReference type="Proteomes" id="UP000430345"/>
    </source>
</evidence>
<keyword evidence="3 5" id="KW-0663">Pyridoxal phosphate</keyword>
<dbReference type="GO" id="GO:0016829">
    <property type="term" value="F:lyase activity"/>
    <property type="evidence" value="ECO:0007669"/>
    <property type="project" value="UniProtKB-KW"/>
</dbReference>
<dbReference type="InterPro" id="IPR018300">
    <property type="entry name" value="Aminotrans_IV_CS"/>
</dbReference>
<reference evidence="6 7" key="1">
    <citation type="submission" date="2019-10" db="EMBL/GenBank/DDBJ databases">
        <title>The Genome Sequence of Clostridium tarantellae Isolated from Fish Brain.</title>
        <authorList>
            <person name="Bano L."/>
            <person name="Kiel M."/>
            <person name="Sales G."/>
            <person name="Doxey A.C."/>
            <person name="Mansfield M.J."/>
            <person name="Schiavone M."/>
            <person name="Rossetto O."/>
            <person name="Pirazzini M."/>
            <person name="Dobrindt U."/>
            <person name="Montecucco C."/>
        </authorList>
    </citation>
    <scope>NUCLEOTIDE SEQUENCE [LARGE SCALE GENOMIC DNA]</scope>
    <source>
        <strain evidence="6 7">DSM 3997</strain>
    </source>
</reference>
<comment type="caution">
    <text evidence="6">The sequence shown here is derived from an EMBL/GenBank/DDBJ whole genome shotgun (WGS) entry which is preliminary data.</text>
</comment>
<sequence>MIYINGKKNGEFILDSSMYFGEGVFETIYVNEQAIFLKEHIERLNNSSKILGINKEINFLDVKNFIEEKKIRNCALKINLTEKNIIFSTKELTYKREHYEKGFSLALSKVIRNSTSILTYIKSMCYIENLIEKKKAIRQGFEECIFLNEKGFLTEGSTSNMFFVKKNKIYTPAVSCGLLNGIVRRWIINNFKVIEGEFLLKDLHECEGIFLTNSLMGIMNVRNFNNIKFETNNIIKEIQKYYLKEINGGFSL</sequence>
<dbReference type="InterPro" id="IPR001544">
    <property type="entry name" value="Aminotrans_IV"/>
</dbReference>
<dbReference type="Gene3D" id="3.30.470.10">
    <property type="match status" value="1"/>
</dbReference>
<dbReference type="Proteomes" id="UP000430345">
    <property type="component" value="Unassembled WGS sequence"/>
</dbReference>
<dbReference type="GO" id="GO:0005829">
    <property type="term" value="C:cytosol"/>
    <property type="evidence" value="ECO:0007669"/>
    <property type="project" value="TreeGrafter"/>
</dbReference>
<dbReference type="OrthoDB" id="9805628at2"/>
<evidence type="ECO:0000256" key="2">
    <source>
        <dbReference type="ARBA" id="ARBA00009320"/>
    </source>
</evidence>
<dbReference type="PANTHER" id="PTHR42743">
    <property type="entry name" value="AMINO-ACID AMINOTRANSFERASE"/>
    <property type="match status" value="1"/>
</dbReference>
<dbReference type="CDD" id="cd00449">
    <property type="entry name" value="PLPDE_IV"/>
    <property type="match status" value="1"/>
</dbReference>
<keyword evidence="7" id="KW-1185">Reference proteome</keyword>
<evidence type="ECO:0000256" key="5">
    <source>
        <dbReference type="RuleBase" id="RU004516"/>
    </source>
</evidence>
<dbReference type="GO" id="GO:0008652">
    <property type="term" value="P:amino acid biosynthetic process"/>
    <property type="evidence" value="ECO:0007669"/>
    <property type="project" value="UniProtKB-ARBA"/>
</dbReference>
<gene>
    <name evidence="6" type="ORF">GBZ86_10115</name>
</gene>
<protein>
    <submittedName>
        <fullName evidence="6">4-amino-4-deoxychorismate lyase</fullName>
    </submittedName>
</protein>
<dbReference type="FunFam" id="3.20.10.10:FF:000002">
    <property type="entry name" value="D-alanine aminotransferase"/>
    <property type="match status" value="1"/>
</dbReference>
<dbReference type="Gene3D" id="3.20.10.10">
    <property type="entry name" value="D-amino Acid Aminotransferase, subunit A, domain 2"/>
    <property type="match status" value="1"/>
</dbReference>
<organism evidence="6 7">
    <name type="scientific">Clostridium tarantellae</name>
    <dbReference type="NCBI Taxonomy" id="39493"/>
    <lineage>
        <taxon>Bacteria</taxon>
        <taxon>Bacillati</taxon>
        <taxon>Bacillota</taxon>
        <taxon>Clostridia</taxon>
        <taxon>Eubacteriales</taxon>
        <taxon>Clostridiaceae</taxon>
        <taxon>Clostridium</taxon>
    </lineage>
</organism>
<dbReference type="PROSITE" id="PS00770">
    <property type="entry name" value="AA_TRANSFER_CLASS_4"/>
    <property type="match status" value="1"/>
</dbReference>
<name>A0A6I1ML40_9CLOT</name>
<dbReference type="InterPro" id="IPR050571">
    <property type="entry name" value="Class-IV_PLP-Dep_Aminotrnsfr"/>
</dbReference>
<dbReference type="Pfam" id="PF01063">
    <property type="entry name" value="Aminotran_4"/>
    <property type="match status" value="1"/>
</dbReference>
<accession>A0A6I1ML40</accession>
<dbReference type="InterPro" id="IPR043132">
    <property type="entry name" value="BCAT-like_C"/>
</dbReference>
<proteinExistence type="inferred from homology"/>
<dbReference type="SUPFAM" id="SSF56752">
    <property type="entry name" value="D-aminoacid aminotransferase-like PLP-dependent enzymes"/>
    <property type="match status" value="1"/>
</dbReference>
<dbReference type="InterPro" id="IPR043131">
    <property type="entry name" value="BCAT-like_N"/>
</dbReference>
<dbReference type="EMBL" id="WHJC01000153">
    <property type="protein sequence ID" value="MPQ44115.1"/>
    <property type="molecule type" value="Genomic_DNA"/>
</dbReference>
<evidence type="ECO:0000256" key="4">
    <source>
        <dbReference type="RuleBase" id="RU004106"/>
    </source>
</evidence>
<comment type="cofactor">
    <cofactor evidence="1 5">
        <name>pyridoxal 5'-phosphate</name>
        <dbReference type="ChEBI" id="CHEBI:597326"/>
    </cofactor>
</comment>
<dbReference type="GO" id="GO:0046394">
    <property type="term" value="P:carboxylic acid biosynthetic process"/>
    <property type="evidence" value="ECO:0007669"/>
    <property type="project" value="UniProtKB-ARBA"/>
</dbReference>
<evidence type="ECO:0000256" key="1">
    <source>
        <dbReference type="ARBA" id="ARBA00001933"/>
    </source>
</evidence>
<evidence type="ECO:0000313" key="6">
    <source>
        <dbReference type="EMBL" id="MPQ44115.1"/>
    </source>
</evidence>
<comment type="similarity">
    <text evidence="2 4">Belongs to the class-IV pyridoxal-phosphate-dependent aminotransferase family.</text>
</comment>
<keyword evidence="6" id="KW-0456">Lyase</keyword>
<dbReference type="PANTHER" id="PTHR42743:SF11">
    <property type="entry name" value="AMINODEOXYCHORISMATE LYASE"/>
    <property type="match status" value="1"/>
</dbReference>